<proteinExistence type="predicted"/>
<dbReference type="EMBL" id="JAPTGG010000014">
    <property type="protein sequence ID" value="MCZ0866632.1"/>
    <property type="molecule type" value="Genomic_DNA"/>
</dbReference>
<organism evidence="1 2">
    <name type="scientific">Dasania phycosphaerae</name>
    <dbReference type="NCBI Taxonomy" id="2950436"/>
    <lineage>
        <taxon>Bacteria</taxon>
        <taxon>Pseudomonadati</taxon>
        <taxon>Pseudomonadota</taxon>
        <taxon>Gammaproteobacteria</taxon>
        <taxon>Cellvibrionales</taxon>
        <taxon>Spongiibacteraceae</taxon>
        <taxon>Dasania</taxon>
    </lineage>
</organism>
<accession>A0A9J6RR42</accession>
<sequence length="60" mass="6672">MTRAEQLKTSIEAGLIDDVEWLVEGNNAPIGWEHVQLAIDSQQPAVAEQLKTYIKLHSNA</sequence>
<protein>
    <submittedName>
        <fullName evidence="1">Uncharacterized protein</fullName>
    </submittedName>
</protein>
<reference evidence="1 2" key="1">
    <citation type="submission" date="2022-12" db="EMBL/GenBank/DDBJ databases">
        <title>Dasania phycosphaerae sp. nov., isolated from particulate material of the south coast of Korea.</title>
        <authorList>
            <person name="Jiang Y."/>
        </authorList>
    </citation>
    <scope>NUCLEOTIDE SEQUENCE [LARGE SCALE GENOMIC DNA]</scope>
    <source>
        <strain evidence="1 2">GY-19</strain>
    </source>
</reference>
<dbReference type="AlphaFoldDB" id="A0A9J6RR42"/>
<evidence type="ECO:0000313" key="1">
    <source>
        <dbReference type="EMBL" id="MCZ0866632.1"/>
    </source>
</evidence>
<name>A0A9J6RR42_9GAMM</name>
<keyword evidence="2" id="KW-1185">Reference proteome</keyword>
<dbReference type="RefSeq" id="WP_258332659.1">
    <property type="nucleotide sequence ID" value="NZ_JAPTGG010000014.1"/>
</dbReference>
<dbReference type="Proteomes" id="UP001069090">
    <property type="component" value="Unassembled WGS sequence"/>
</dbReference>
<comment type="caution">
    <text evidence="1">The sequence shown here is derived from an EMBL/GenBank/DDBJ whole genome shotgun (WGS) entry which is preliminary data.</text>
</comment>
<gene>
    <name evidence="1" type="ORF">O0V09_15580</name>
</gene>
<evidence type="ECO:0000313" key="2">
    <source>
        <dbReference type="Proteomes" id="UP001069090"/>
    </source>
</evidence>